<protein>
    <recommendedName>
        <fullName evidence="5">Acid phosphatase</fullName>
    </recommendedName>
</protein>
<dbReference type="STRING" id="1225476.A1D18_03060"/>
<dbReference type="InterPro" id="IPR005519">
    <property type="entry name" value="Acid_phosphat_B-like"/>
</dbReference>
<evidence type="ECO:0000313" key="3">
    <source>
        <dbReference type="EMBL" id="OIZ95091.1"/>
    </source>
</evidence>
<dbReference type="Gene3D" id="3.40.50.1000">
    <property type="entry name" value="HAD superfamily/HAD-like"/>
    <property type="match status" value="1"/>
</dbReference>
<feature type="signal peptide" evidence="2">
    <location>
        <begin position="1"/>
        <end position="21"/>
    </location>
</feature>
<dbReference type="EMBL" id="LUKY01000032">
    <property type="protein sequence ID" value="OIZ95091.1"/>
    <property type="molecule type" value="Genomic_DNA"/>
</dbReference>
<dbReference type="OrthoDB" id="395856at2"/>
<proteinExistence type="predicted"/>
<name>A0A1J8P7W4_9COXI</name>
<dbReference type="SUPFAM" id="SSF56784">
    <property type="entry name" value="HAD-like"/>
    <property type="match status" value="1"/>
</dbReference>
<dbReference type="RefSeq" id="WP_071662353.1">
    <property type="nucleotide sequence ID" value="NZ_LUKY01000032.1"/>
</dbReference>
<accession>A0A1J8P7W4</accession>
<organism evidence="3 4">
    <name type="scientific">Candidatus Rickettsiella isopodorum</name>
    <dbReference type="NCBI Taxonomy" id="1225476"/>
    <lineage>
        <taxon>Bacteria</taxon>
        <taxon>Pseudomonadati</taxon>
        <taxon>Pseudomonadota</taxon>
        <taxon>Gammaproteobacteria</taxon>
        <taxon>Legionellales</taxon>
        <taxon>Coxiellaceae</taxon>
        <taxon>Rickettsiella</taxon>
    </lineage>
</organism>
<dbReference type="Proteomes" id="UP000183924">
    <property type="component" value="Unassembled WGS sequence"/>
</dbReference>
<evidence type="ECO:0000256" key="1">
    <source>
        <dbReference type="ARBA" id="ARBA00022729"/>
    </source>
</evidence>
<sequence length="272" mass="30911">MKKWLIVTLVYLSVFSPLAFANNQYVIVCAQTAKKNSAIAQAVKWYRNSAEKKASYRQVYNIGSAYIKQWVRQHHPKAKTWGVVLDIDETTLDNSWYYYQCSNLAANPADFEHYVTIPQKSHALPGVVAFTRLVHQLGGYVSLVSNRDGSYVDRSGITSLEATIDNLKQQHVTFDQVILANDKKSKHPADKNPRFNAVTHGCYDPHEMVWSNKLPPHLVIAYFGDNIQDFPEFKQATAYAFPNDTQQYSQFGFGYFVLPNPLYGSWQANPSS</sequence>
<comment type="caution">
    <text evidence="3">The sequence shown here is derived from an EMBL/GenBank/DDBJ whole genome shotgun (WGS) entry which is preliminary data.</text>
</comment>
<dbReference type="InterPro" id="IPR036412">
    <property type="entry name" value="HAD-like_sf"/>
</dbReference>
<evidence type="ECO:0008006" key="5">
    <source>
        <dbReference type="Google" id="ProtNLM"/>
    </source>
</evidence>
<reference evidence="3 4" key="1">
    <citation type="submission" date="2016-03" db="EMBL/GenBank/DDBJ databases">
        <title>Comparative genomics of Rickettsiella.</title>
        <authorList>
            <person name="Chandler C."/>
            <person name="Wang Y."/>
        </authorList>
    </citation>
    <scope>NUCLEOTIDE SEQUENCE [LARGE SCALE GENOMIC DNA]</scope>
    <source>
        <strain evidence="3 4">RCFS May 2013</strain>
    </source>
</reference>
<evidence type="ECO:0000256" key="2">
    <source>
        <dbReference type="SAM" id="SignalP"/>
    </source>
</evidence>
<keyword evidence="1 2" id="KW-0732">Signal</keyword>
<keyword evidence="4" id="KW-1185">Reference proteome</keyword>
<dbReference type="AlphaFoldDB" id="A0A1J8P7W4"/>
<dbReference type="Pfam" id="PF03767">
    <property type="entry name" value="Acid_phosphat_B"/>
    <property type="match status" value="1"/>
</dbReference>
<dbReference type="InterPro" id="IPR023214">
    <property type="entry name" value="HAD_sf"/>
</dbReference>
<gene>
    <name evidence="3" type="ORF">A1D18_03060</name>
</gene>
<feature type="chain" id="PRO_5009649275" description="Acid phosphatase" evidence="2">
    <location>
        <begin position="22"/>
        <end position="272"/>
    </location>
</feature>
<evidence type="ECO:0000313" key="4">
    <source>
        <dbReference type="Proteomes" id="UP000183924"/>
    </source>
</evidence>